<reference evidence="2 3" key="1">
    <citation type="submission" date="2018-10" db="EMBL/GenBank/DDBJ databases">
        <title>Natrarchaeobius chitinivorans gen. nov., sp. nov., and Natrarchaeobius haloalkaliphilus sp. nov., alkaliphilic, chitin-utilizing haloarchaea from hypersaline alkaline lakes.</title>
        <authorList>
            <person name="Sorokin D.Y."/>
            <person name="Elcheninov A.G."/>
            <person name="Kostrikina N.A."/>
            <person name="Bale N.J."/>
            <person name="Sinninghe Damste J.S."/>
            <person name="Khijniak T.V."/>
            <person name="Kublanov I.V."/>
            <person name="Toshchakov S.V."/>
        </authorList>
    </citation>
    <scope>NUCLEOTIDE SEQUENCE [LARGE SCALE GENOMIC DNA]</scope>
    <source>
        <strain evidence="2 3">AArcht7</strain>
    </source>
</reference>
<dbReference type="OrthoDB" id="383671at2157"/>
<gene>
    <name evidence="2" type="ORF">EA472_12825</name>
</gene>
<evidence type="ECO:0008006" key="4">
    <source>
        <dbReference type="Google" id="ProtNLM"/>
    </source>
</evidence>
<keyword evidence="3" id="KW-1185">Reference proteome</keyword>
<evidence type="ECO:0000313" key="3">
    <source>
        <dbReference type="Proteomes" id="UP000281431"/>
    </source>
</evidence>
<name>A0A3N6PM17_NATCH</name>
<comment type="caution">
    <text evidence="2">The sequence shown here is derived from an EMBL/GenBank/DDBJ whole genome shotgun (WGS) entry which is preliminary data.</text>
</comment>
<proteinExistence type="predicted"/>
<evidence type="ECO:0000256" key="1">
    <source>
        <dbReference type="SAM" id="MobiDB-lite"/>
    </source>
</evidence>
<accession>A0A3N6PM17</accession>
<feature type="region of interest" description="Disordered" evidence="1">
    <location>
        <begin position="36"/>
        <end position="56"/>
    </location>
</feature>
<protein>
    <recommendedName>
        <fullName evidence="4">DUF4352 domain-containing protein</fullName>
    </recommendedName>
</protein>
<dbReference type="AlphaFoldDB" id="A0A3N6PM17"/>
<sequence>MTHAPTPDETRDDRLTTRRRCLTSIAAGATLLAGCLSADGDDSASPDGVSDGDLPEFSVDEDAQPTPMVLDAATLVDPGSIEFLDEFAVELAIANVGGAAITDLSMTVGLEYVDGSDNPLMETLNEPDPVEVTLPEIDSGDWETVEAAVRVNAEGDWELATDAREHPEFHHEVEVGPARLAPGESVASDVGGFEFTSLEPRYDRSLHYDTEEGGVGLFNQEATGVLAGDSTEVLLIHRFAVENTNDDRSVGFGSVVADNQFANAVVEATPGDVVTSDDMRDDLDTLAVTDADEPFGNNVVDPGETAEIAVVQLVDESSLAEASLTFSFTGDGDDIVFETGDDVPSIPSFELVDASIENASDEEPTIELTVENDGDAAGTFRGGAQFHASRPTASDWVYLSEGVEATLDVGERETLEVEATRGDDRFRVLPFETELER</sequence>
<evidence type="ECO:0000313" key="2">
    <source>
        <dbReference type="EMBL" id="RQH00086.1"/>
    </source>
</evidence>
<dbReference type="EMBL" id="REFZ01000007">
    <property type="protein sequence ID" value="RQH00086.1"/>
    <property type="molecule type" value="Genomic_DNA"/>
</dbReference>
<organism evidence="2 3">
    <name type="scientific">Natrarchaeobius chitinivorans</name>
    <dbReference type="NCBI Taxonomy" id="1679083"/>
    <lineage>
        <taxon>Archaea</taxon>
        <taxon>Methanobacteriati</taxon>
        <taxon>Methanobacteriota</taxon>
        <taxon>Stenosarchaea group</taxon>
        <taxon>Halobacteria</taxon>
        <taxon>Halobacteriales</taxon>
        <taxon>Natrialbaceae</taxon>
        <taxon>Natrarchaeobius</taxon>
    </lineage>
</organism>
<dbReference type="Proteomes" id="UP000281431">
    <property type="component" value="Unassembled WGS sequence"/>
</dbReference>